<dbReference type="InterPro" id="IPR002078">
    <property type="entry name" value="Sigma_54_int"/>
</dbReference>
<dbReference type="Gene3D" id="3.30.450.20">
    <property type="entry name" value="PAS domain"/>
    <property type="match status" value="1"/>
</dbReference>
<dbReference type="Gene3D" id="3.40.50.300">
    <property type="entry name" value="P-loop containing nucleotide triphosphate hydrolases"/>
    <property type="match status" value="1"/>
</dbReference>
<dbReference type="PROSITE" id="PS50045">
    <property type="entry name" value="SIGMA54_INTERACT_4"/>
    <property type="match status" value="1"/>
</dbReference>
<dbReference type="OrthoDB" id="9814761at2"/>
<dbReference type="InterPro" id="IPR000700">
    <property type="entry name" value="PAS-assoc_C"/>
</dbReference>
<dbReference type="RefSeq" id="WP_145020117.1">
    <property type="nucleotide sequence ID" value="NZ_VLLN01000006.1"/>
</dbReference>
<dbReference type="Pfam" id="PF18024">
    <property type="entry name" value="HTH_50"/>
    <property type="match status" value="1"/>
</dbReference>
<dbReference type="EMBL" id="VLLN01000006">
    <property type="protein sequence ID" value="TWJ19859.1"/>
    <property type="molecule type" value="Genomic_DNA"/>
</dbReference>
<dbReference type="NCBIfam" id="TIGR00229">
    <property type="entry name" value="sensory_box"/>
    <property type="match status" value="1"/>
</dbReference>
<name>A0A562VPK2_9BACT</name>
<dbReference type="InterPro" id="IPR025944">
    <property type="entry name" value="Sigma_54_int_dom_CS"/>
</dbReference>
<dbReference type="Pfam" id="PF00158">
    <property type="entry name" value="Sigma54_activat"/>
    <property type="match status" value="1"/>
</dbReference>
<dbReference type="InterPro" id="IPR058031">
    <property type="entry name" value="AAA_lid_NorR"/>
</dbReference>
<evidence type="ECO:0000256" key="6">
    <source>
        <dbReference type="ARBA" id="ARBA00023163"/>
    </source>
</evidence>
<accession>A0A562VPK2</accession>
<dbReference type="Pfam" id="PF25601">
    <property type="entry name" value="AAA_lid_14"/>
    <property type="match status" value="1"/>
</dbReference>
<dbReference type="InterPro" id="IPR013656">
    <property type="entry name" value="PAS_4"/>
</dbReference>
<feature type="domain" description="PAC" evidence="10">
    <location>
        <begin position="204"/>
        <end position="255"/>
    </location>
</feature>
<comment type="caution">
    <text evidence="11">The sequence shown here is derived from an EMBL/GenBank/DDBJ whole genome shotgun (WGS) entry which is preliminary data.</text>
</comment>
<dbReference type="Gene3D" id="1.10.8.60">
    <property type="match status" value="1"/>
</dbReference>
<keyword evidence="3" id="KW-0067">ATP-binding</keyword>
<keyword evidence="8" id="KW-0175">Coiled coil</keyword>
<sequence length="591" mass="66204">MRPKSDPTKIASTPLNGKSLISEDLYLAMMNSMDVAILTVNNSGMTVFGNRTARRSLSAYPGIHLNDVIPDLWSKITNRLKGGTFTIEVSVRGGEANYVGRISPIVLDNREDGAVCFFVENSGLEAMAMQMRIFQELTRELDAIINSSSVALWICDGEANVLRMNPASERLNQIEAVDYIGRNMRQLVEEGFIDKSVTLEVIKTGKVMNLLQQRLGRTLLVTGTPVFDDMGRLIRVVVSERDVNEIDQLQREIEEREALQDKFRNHMLEMQQLKLESRRIIAKSPCMVKALQQALKVSVSDSSVLILGESGVGKGLFADLIHKHSRRADKPLIKLNCGAIPESLIESELFGYDKGAFTGAQAGGKPGYFEIADGGILFLDEIAELPLSSQVKLLRFLEDGRITRLGGTKSCTVDVRILAATHRNPEEMVALGKFRLDLYYRLKVIPIYVPSVRERKECILPLIHHYTGHFSEKYGIKKRLTRAAMDGLLAYSYPGNVRELMNVCERLVVMTETEVIDIQDLPSDILCQAREAGVTQSDWPEGMTMQQILDDVEKQVLARAMERFGSQYKAADFLGLSQPTINRRLKKFNIQ</sequence>
<dbReference type="GO" id="GO:0006355">
    <property type="term" value="P:regulation of DNA-templated transcription"/>
    <property type="evidence" value="ECO:0007669"/>
    <property type="project" value="InterPro"/>
</dbReference>
<dbReference type="PANTHER" id="PTHR32071">
    <property type="entry name" value="TRANSCRIPTIONAL REGULATORY PROTEIN"/>
    <property type="match status" value="1"/>
</dbReference>
<protein>
    <recommendedName>
        <fullName evidence="7">HTH-type transcriptional regulatory protein TyrR</fullName>
    </recommendedName>
</protein>
<dbReference type="SUPFAM" id="SSF52540">
    <property type="entry name" value="P-loop containing nucleoside triphosphate hydrolases"/>
    <property type="match status" value="1"/>
</dbReference>
<dbReference type="InterPro" id="IPR027417">
    <property type="entry name" value="P-loop_NTPase"/>
</dbReference>
<keyword evidence="12" id="KW-1185">Reference proteome</keyword>
<dbReference type="AlphaFoldDB" id="A0A562VPK2"/>
<dbReference type="PROSITE" id="PS50113">
    <property type="entry name" value="PAC"/>
    <property type="match status" value="1"/>
</dbReference>
<dbReference type="SUPFAM" id="SSF55785">
    <property type="entry name" value="PYP-like sensor domain (PAS domain)"/>
    <property type="match status" value="1"/>
</dbReference>
<dbReference type="Proteomes" id="UP000319449">
    <property type="component" value="Unassembled WGS sequence"/>
</dbReference>
<dbReference type="InterPro" id="IPR003593">
    <property type="entry name" value="AAA+_ATPase"/>
</dbReference>
<dbReference type="CDD" id="cd00130">
    <property type="entry name" value="PAS"/>
    <property type="match status" value="1"/>
</dbReference>
<dbReference type="Gene3D" id="1.10.10.60">
    <property type="entry name" value="Homeodomain-like"/>
    <property type="match status" value="1"/>
</dbReference>
<dbReference type="PROSITE" id="PS00688">
    <property type="entry name" value="SIGMA54_INTERACT_3"/>
    <property type="match status" value="1"/>
</dbReference>
<evidence type="ECO:0000259" key="10">
    <source>
        <dbReference type="PROSITE" id="PS50113"/>
    </source>
</evidence>
<evidence type="ECO:0000259" key="9">
    <source>
        <dbReference type="PROSITE" id="PS50045"/>
    </source>
</evidence>
<dbReference type="FunFam" id="3.40.50.300:FF:000006">
    <property type="entry name" value="DNA-binding transcriptional regulator NtrC"/>
    <property type="match status" value="1"/>
</dbReference>
<dbReference type="GO" id="GO:0003677">
    <property type="term" value="F:DNA binding"/>
    <property type="evidence" value="ECO:0007669"/>
    <property type="project" value="UniProtKB-KW"/>
</dbReference>
<dbReference type="PROSITE" id="PS00676">
    <property type="entry name" value="SIGMA54_INTERACT_2"/>
    <property type="match status" value="1"/>
</dbReference>
<evidence type="ECO:0000256" key="7">
    <source>
        <dbReference type="ARBA" id="ARBA00029500"/>
    </source>
</evidence>
<evidence type="ECO:0000313" key="11">
    <source>
        <dbReference type="EMBL" id="TWJ19859.1"/>
    </source>
</evidence>
<keyword evidence="4" id="KW-0805">Transcription regulation</keyword>
<dbReference type="PROSITE" id="PS00675">
    <property type="entry name" value="SIGMA54_INTERACT_1"/>
    <property type="match status" value="1"/>
</dbReference>
<keyword evidence="6" id="KW-0804">Transcription</keyword>
<evidence type="ECO:0000256" key="3">
    <source>
        <dbReference type="ARBA" id="ARBA00022840"/>
    </source>
</evidence>
<organism evidence="11 12">
    <name type="scientific">Geobacter argillaceus</name>
    <dbReference type="NCBI Taxonomy" id="345631"/>
    <lineage>
        <taxon>Bacteria</taxon>
        <taxon>Pseudomonadati</taxon>
        <taxon>Thermodesulfobacteriota</taxon>
        <taxon>Desulfuromonadia</taxon>
        <taxon>Geobacterales</taxon>
        <taxon>Geobacteraceae</taxon>
        <taxon>Geobacter</taxon>
    </lineage>
</organism>
<dbReference type="InterPro" id="IPR000014">
    <property type="entry name" value="PAS"/>
</dbReference>
<keyword evidence="1" id="KW-0547">Nucleotide-binding</keyword>
<feature type="coiled-coil region" evidence="8">
    <location>
        <begin position="239"/>
        <end position="276"/>
    </location>
</feature>
<keyword evidence="5" id="KW-0238">DNA-binding</keyword>
<dbReference type="CDD" id="cd00009">
    <property type="entry name" value="AAA"/>
    <property type="match status" value="1"/>
</dbReference>
<dbReference type="Pfam" id="PF08448">
    <property type="entry name" value="PAS_4"/>
    <property type="match status" value="1"/>
</dbReference>
<dbReference type="InterPro" id="IPR009057">
    <property type="entry name" value="Homeodomain-like_sf"/>
</dbReference>
<keyword evidence="2" id="KW-0058">Aromatic hydrocarbons catabolism</keyword>
<evidence type="ECO:0000256" key="4">
    <source>
        <dbReference type="ARBA" id="ARBA00023015"/>
    </source>
</evidence>
<evidence type="ECO:0000313" key="12">
    <source>
        <dbReference type="Proteomes" id="UP000319449"/>
    </source>
</evidence>
<dbReference type="SMART" id="SM00382">
    <property type="entry name" value="AAA"/>
    <property type="match status" value="1"/>
</dbReference>
<gene>
    <name evidence="11" type="ORF">JN12_01349</name>
</gene>
<evidence type="ECO:0000256" key="5">
    <source>
        <dbReference type="ARBA" id="ARBA00023125"/>
    </source>
</evidence>
<dbReference type="PANTHER" id="PTHR32071:SF57">
    <property type="entry name" value="C4-DICARBOXYLATE TRANSPORT TRANSCRIPTIONAL REGULATORY PROTEIN DCTD"/>
    <property type="match status" value="1"/>
</dbReference>
<evidence type="ECO:0000256" key="1">
    <source>
        <dbReference type="ARBA" id="ARBA00022741"/>
    </source>
</evidence>
<evidence type="ECO:0000256" key="2">
    <source>
        <dbReference type="ARBA" id="ARBA00022797"/>
    </source>
</evidence>
<dbReference type="InterPro" id="IPR025943">
    <property type="entry name" value="Sigma_54_int_dom_ATP-bd_2"/>
</dbReference>
<dbReference type="InterPro" id="IPR025662">
    <property type="entry name" value="Sigma_54_int_dom_ATP-bd_1"/>
</dbReference>
<proteinExistence type="predicted"/>
<dbReference type="InterPro" id="IPR035965">
    <property type="entry name" value="PAS-like_dom_sf"/>
</dbReference>
<reference evidence="11 12" key="1">
    <citation type="submission" date="2019-07" db="EMBL/GenBank/DDBJ databases">
        <title>Genomic Encyclopedia of Archaeal and Bacterial Type Strains, Phase II (KMG-II): from individual species to whole genera.</title>
        <authorList>
            <person name="Goeker M."/>
        </authorList>
    </citation>
    <scope>NUCLEOTIDE SEQUENCE [LARGE SCALE GENOMIC DNA]</scope>
    <source>
        <strain evidence="11 12">ATCC BAA-1139</strain>
    </source>
</reference>
<dbReference type="GO" id="GO:0005524">
    <property type="term" value="F:ATP binding"/>
    <property type="evidence" value="ECO:0007669"/>
    <property type="project" value="UniProtKB-KW"/>
</dbReference>
<feature type="domain" description="Sigma-54 factor interaction" evidence="9">
    <location>
        <begin position="280"/>
        <end position="509"/>
    </location>
</feature>
<evidence type="ECO:0000256" key="8">
    <source>
        <dbReference type="SAM" id="Coils"/>
    </source>
</evidence>
<dbReference type="InterPro" id="IPR030828">
    <property type="entry name" value="HTH_TyrR"/>
</dbReference>
<dbReference type="SUPFAM" id="SSF46689">
    <property type="entry name" value="Homeodomain-like"/>
    <property type="match status" value="1"/>
</dbReference>